<dbReference type="EMBL" id="JAPDRQ010000115">
    <property type="protein sequence ID" value="KAJ9654667.1"/>
    <property type="molecule type" value="Genomic_DNA"/>
</dbReference>
<keyword evidence="2" id="KW-1185">Reference proteome</keyword>
<proteinExistence type="predicted"/>
<organism evidence="1 2">
    <name type="scientific">Neophaeococcomyces mojaviensis</name>
    <dbReference type="NCBI Taxonomy" id="3383035"/>
    <lineage>
        <taxon>Eukaryota</taxon>
        <taxon>Fungi</taxon>
        <taxon>Dikarya</taxon>
        <taxon>Ascomycota</taxon>
        <taxon>Pezizomycotina</taxon>
        <taxon>Eurotiomycetes</taxon>
        <taxon>Chaetothyriomycetidae</taxon>
        <taxon>Chaetothyriales</taxon>
        <taxon>Chaetothyriales incertae sedis</taxon>
        <taxon>Neophaeococcomyces</taxon>
    </lineage>
</organism>
<comment type="caution">
    <text evidence="1">The sequence shown here is derived from an EMBL/GenBank/DDBJ whole genome shotgun (WGS) entry which is preliminary data.</text>
</comment>
<dbReference type="Proteomes" id="UP001172386">
    <property type="component" value="Unassembled WGS sequence"/>
</dbReference>
<accession>A0ACC3A387</accession>
<protein>
    <submittedName>
        <fullName evidence="1">Ribosome biogenesis protein brx1</fullName>
    </submittedName>
</protein>
<reference evidence="1" key="1">
    <citation type="submission" date="2022-10" db="EMBL/GenBank/DDBJ databases">
        <title>Culturing micro-colonial fungi from biological soil crusts in the Mojave desert and describing Neophaeococcomyces mojavensis, and introducing the new genera and species Taxawa tesnikishii.</title>
        <authorList>
            <person name="Kurbessoian T."/>
            <person name="Stajich J.E."/>
        </authorList>
    </citation>
    <scope>NUCLEOTIDE SEQUENCE</scope>
    <source>
        <strain evidence="1">JES_112</strain>
    </source>
</reference>
<evidence type="ECO:0000313" key="1">
    <source>
        <dbReference type="EMBL" id="KAJ9654667.1"/>
    </source>
</evidence>
<name>A0ACC3A387_9EURO</name>
<gene>
    <name evidence="1" type="primary">BRX1</name>
    <name evidence="1" type="ORF">H2198_006334</name>
</gene>
<evidence type="ECO:0000313" key="2">
    <source>
        <dbReference type="Proteomes" id="UP001172386"/>
    </source>
</evidence>
<sequence>MASIYKNASRAAEDSDLSDSSVSDEEQSSGTVRADTSSDASADEGAQVPTTTRLQQLPTELRNRILMLTSRGVSFRHRHLLTDLHSLLPHTFKDTKLDTKSSNNYNSALNSLADLHSCNYVFFLEGRKNGQDLYLWLAKAPNGPTIKFHVSNVHTMAELGFGGNVLKGGRGVVVFDKSFDENLTGAGTGKENVALIREMLRGVFCVPSKGVRGMKPFIDRVIGIYGLDNKIWVRVYEIREGSKDNVEDKLQDESNVKLVEVGPRFVLTPIVILEGSFGGPVIFENKLYVSPNMVRREVRMKKSSRYAQRTIDRGEHVRKIRGLGLNTGAERKRSSMDNKTLFG</sequence>